<keyword evidence="5" id="KW-1185">Reference proteome</keyword>
<feature type="transmembrane region" description="Helical" evidence="2">
    <location>
        <begin position="78"/>
        <end position="96"/>
    </location>
</feature>
<dbReference type="RefSeq" id="WP_058573612.1">
    <property type="nucleotide sequence ID" value="NZ_LOPV01000664.1"/>
</dbReference>
<evidence type="ECO:0000313" key="4">
    <source>
        <dbReference type="EMBL" id="KTG11075.1"/>
    </source>
</evidence>
<feature type="domain" description="DUF7982" evidence="3">
    <location>
        <begin position="24"/>
        <end position="284"/>
    </location>
</feature>
<dbReference type="OrthoDB" id="214277at2157"/>
<keyword evidence="2" id="KW-1133">Transmembrane helix</keyword>
<evidence type="ECO:0000256" key="2">
    <source>
        <dbReference type="SAM" id="Phobius"/>
    </source>
</evidence>
<feature type="region of interest" description="Disordered" evidence="1">
    <location>
        <begin position="1"/>
        <end position="20"/>
    </location>
</feature>
<protein>
    <recommendedName>
        <fullName evidence="3">DUF7982 domain-containing protein</fullName>
    </recommendedName>
</protein>
<gene>
    <name evidence="4" type="ORF">AUR66_20115</name>
</gene>
<comment type="caution">
    <text evidence="4">The sequence shown here is derived from an EMBL/GenBank/DDBJ whole genome shotgun (WGS) entry which is preliminary data.</text>
</comment>
<dbReference type="Proteomes" id="UP000053157">
    <property type="component" value="Unassembled WGS sequence"/>
</dbReference>
<dbReference type="Pfam" id="PF25939">
    <property type="entry name" value="DUF7982"/>
    <property type="match status" value="1"/>
</dbReference>
<name>A0A0W1RC07_9EURY</name>
<accession>A0A0W1RC07</accession>
<proteinExistence type="predicted"/>
<sequence>MSNQNALDRETDTTQSSEEEDLAALRGEVELLREENQQLRNEYLRARQATYRKSAVGLFGLGLLALTGAVIFPAVRTVLLVLAGTGGFAGVLLFYLTPDQLVPVTVGEAIYDAYATLGEQLKSELGLQDVSVYTPVSKTGSSTVGVRLFIPQPAEWKLPKNNLSTLFVATGDAERRGVGITPSSARLYREFKQSVTGELQSNPSELTQQLTDGVIEQFELVQAASSEVDAENGRITVRVTAPSYGNPSAFDHPVVSFFGVGLADTLDNPVLLRTVVADGDEFVISFETEEQV</sequence>
<dbReference type="InterPro" id="IPR058288">
    <property type="entry name" value="DUF7982"/>
</dbReference>
<dbReference type="EMBL" id="LOPV01000664">
    <property type="protein sequence ID" value="KTG11075.1"/>
    <property type="molecule type" value="Genomic_DNA"/>
</dbReference>
<reference evidence="4 5" key="1">
    <citation type="submission" date="2015-12" db="EMBL/GenBank/DDBJ databases">
        <title>Haloferax profundi sp. nov. isolated from the Discovery deep brine-seawater interface in the Red Sea.</title>
        <authorList>
            <person name="Zhang G."/>
            <person name="Stingl U."/>
            <person name="Rashid M."/>
        </authorList>
    </citation>
    <scope>NUCLEOTIDE SEQUENCE [LARGE SCALE GENOMIC DNA]</scope>
    <source>
        <strain evidence="4 5">SB29</strain>
    </source>
</reference>
<evidence type="ECO:0000313" key="5">
    <source>
        <dbReference type="Proteomes" id="UP000053157"/>
    </source>
</evidence>
<dbReference type="AlphaFoldDB" id="A0A0W1RC07"/>
<keyword evidence="2" id="KW-0812">Transmembrane</keyword>
<evidence type="ECO:0000259" key="3">
    <source>
        <dbReference type="Pfam" id="PF25939"/>
    </source>
</evidence>
<organism evidence="4 5">
    <name type="scientific">Haloferax profundi</name>
    <dbReference type="NCBI Taxonomy" id="1544718"/>
    <lineage>
        <taxon>Archaea</taxon>
        <taxon>Methanobacteriati</taxon>
        <taxon>Methanobacteriota</taxon>
        <taxon>Stenosarchaea group</taxon>
        <taxon>Halobacteria</taxon>
        <taxon>Halobacteriales</taxon>
        <taxon>Haloferacaceae</taxon>
        <taxon>Haloferax</taxon>
    </lineage>
</organism>
<feature type="transmembrane region" description="Helical" evidence="2">
    <location>
        <begin position="55"/>
        <end position="72"/>
    </location>
</feature>
<evidence type="ECO:0000256" key="1">
    <source>
        <dbReference type="SAM" id="MobiDB-lite"/>
    </source>
</evidence>
<keyword evidence="2" id="KW-0472">Membrane</keyword>